<sequence length="178" mass="20061">MKNTFSVLTISAFLSFFAPDQIKAQEISCEDLRKIEINASNREAITTKYQNAIYECAGITRADSIALLSIELSTVAKHGPASNNPSKTIGDLIRELQLMKTEPEYEDIKELSVFIFEHINKIIDIKDKPNAVKPLTMLASVEDENTDATQLVNYIFSPACKGLTYQEGYQKFLKLYKK</sequence>
<evidence type="ECO:0000313" key="1">
    <source>
        <dbReference type="EMBL" id="TJZ63289.1"/>
    </source>
</evidence>
<comment type="caution">
    <text evidence="1">The sequence shown here is derived from an EMBL/GenBank/DDBJ whole genome shotgun (WGS) entry which is preliminary data.</text>
</comment>
<organism evidence="1 2">
    <name type="scientific">Sphingobacterium olei</name>
    <dbReference type="NCBI Taxonomy" id="2571155"/>
    <lineage>
        <taxon>Bacteria</taxon>
        <taxon>Pseudomonadati</taxon>
        <taxon>Bacteroidota</taxon>
        <taxon>Sphingobacteriia</taxon>
        <taxon>Sphingobacteriales</taxon>
        <taxon>Sphingobacteriaceae</taxon>
        <taxon>Sphingobacterium</taxon>
    </lineage>
</organism>
<evidence type="ECO:0000313" key="2">
    <source>
        <dbReference type="Proteomes" id="UP000306808"/>
    </source>
</evidence>
<gene>
    <name evidence="1" type="ORF">FAZ15_03120</name>
</gene>
<dbReference type="AlphaFoldDB" id="A0A4U0P7E2"/>
<dbReference type="OrthoDB" id="9834714at2"/>
<reference evidence="1 2" key="1">
    <citation type="submission" date="2019-04" db="EMBL/GenBank/DDBJ databases">
        <title>Sphingobacterium olei sp. nov., isolated from oil-contaminated soil.</title>
        <authorList>
            <person name="Liu B."/>
        </authorList>
    </citation>
    <scope>NUCLEOTIDE SEQUENCE [LARGE SCALE GENOMIC DNA]</scope>
    <source>
        <strain evidence="1 2">HAL-9</strain>
    </source>
</reference>
<name>A0A4U0P7E2_9SPHI</name>
<keyword evidence="2" id="KW-1185">Reference proteome</keyword>
<accession>A0A4U0P7E2</accession>
<dbReference type="Proteomes" id="UP000306808">
    <property type="component" value="Unassembled WGS sequence"/>
</dbReference>
<protein>
    <submittedName>
        <fullName evidence="1">Uncharacterized protein</fullName>
    </submittedName>
</protein>
<dbReference type="EMBL" id="SUME01000001">
    <property type="protein sequence ID" value="TJZ63289.1"/>
    <property type="molecule type" value="Genomic_DNA"/>
</dbReference>
<dbReference type="RefSeq" id="WP_136899832.1">
    <property type="nucleotide sequence ID" value="NZ_SUME01000001.1"/>
</dbReference>
<proteinExistence type="predicted"/>